<name>A0A3G2E8F5_9BURK</name>
<evidence type="ECO:0000313" key="2">
    <source>
        <dbReference type="Proteomes" id="UP000279594"/>
    </source>
</evidence>
<protein>
    <submittedName>
        <fullName evidence="1">Uncharacterized protein</fullName>
    </submittedName>
</protein>
<reference evidence="1 2" key="1">
    <citation type="submission" date="2018-10" db="EMBL/GenBank/DDBJ databases">
        <title>Effects of UV and annual dynamics of microbial communities in freshwater RAS systems.</title>
        <authorList>
            <person name="Bekkelund A.K."/>
            <person name="Hansen B.R."/>
            <person name="Stokken H."/>
            <person name="Eriksen B.F."/>
            <person name="Kashulin N.A."/>
        </authorList>
    </citation>
    <scope>NUCLEOTIDE SEQUENCE [LARGE SCALE GENOMIC DNA]</scope>
    <source>
        <strain evidence="1 2">BHSEK</strain>
    </source>
</reference>
<evidence type="ECO:0000313" key="1">
    <source>
        <dbReference type="EMBL" id="AYM76521.1"/>
    </source>
</evidence>
<proteinExistence type="predicted"/>
<gene>
    <name evidence="1" type="ORF">D9M09_12480</name>
</gene>
<sequence>METKSLPIMLFDERTLTPSFGYVFDPKWLDPFESIVSILWKLARMNRLSGQAITTQLAKSDIDPYEGLAARRSEVDLCRLHLTLGLPLKLVRDSVLPDALQAVSGPHFRYCRKCLCRGYHSVVHQIGANKCCLVHGDMLEIACLTCGAKAPYRLNVALLDAPYRCGNCGHLYGASPPVSPRNKRPFNKKARIAITRLRWSYFAYF</sequence>
<keyword evidence="2" id="KW-1185">Reference proteome</keyword>
<dbReference type="RefSeq" id="WP_121669433.1">
    <property type="nucleotide sequence ID" value="NZ_CP033019.1"/>
</dbReference>
<dbReference type="Proteomes" id="UP000279594">
    <property type="component" value="Chromosome"/>
</dbReference>
<dbReference type="AlphaFoldDB" id="A0A3G2E8F5"/>
<accession>A0A3G2E8F5</accession>
<dbReference type="EMBL" id="CP033019">
    <property type="protein sequence ID" value="AYM76521.1"/>
    <property type="molecule type" value="Genomic_DNA"/>
</dbReference>
<organism evidence="1 2">
    <name type="scientific">Janthinobacterium agaricidamnosum</name>
    <dbReference type="NCBI Taxonomy" id="55508"/>
    <lineage>
        <taxon>Bacteria</taxon>
        <taxon>Pseudomonadati</taxon>
        <taxon>Pseudomonadota</taxon>
        <taxon>Betaproteobacteria</taxon>
        <taxon>Burkholderiales</taxon>
        <taxon>Oxalobacteraceae</taxon>
        <taxon>Janthinobacterium</taxon>
    </lineage>
</organism>